<dbReference type="SMART" id="SM00225">
    <property type="entry name" value="BTB"/>
    <property type="match status" value="1"/>
</dbReference>
<evidence type="ECO:0000313" key="4">
    <source>
        <dbReference type="Proteomes" id="UP000821837"/>
    </source>
</evidence>
<dbReference type="InterPro" id="IPR000210">
    <property type="entry name" value="BTB/POZ_dom"/>
</dbReference>
<reference evidence="3" key="2">
    <citation type="submission" date="2021-09" db="EMBL/GenBank/DDBJ databases">
        <authorList>
            <person name="Jia N."/>
            <person name="Wang J."/>
            <person name="Shi W."/>
            <person name="Du L."/>
            <person name="Sun Y."/>
            <person name="Zhan W."/>
            <person name="Jiang J."/>
            <person name="Wang Q."/>
            <person name="Zhang B."/>
            <person name="Ji P."/>
            <person name="Sakyi L.B."/>
            <person name="Cui X."/>
            <person name="Yuan T."/>
            <person name="Jiang B."/>
            <person name="Yang W."/>
            <person name="Lam T.T.-Y."/>
            <person name="Chang Q."/>
            <person name="Ding S."/>
            <person name="Wang X."/>
            <person name="Zhu J."/>
            <person name="Ruan X."/>
            <person name="Zhao L."/>
            <person name="Wei J."/>
            <person name="Que T."/>
            <person name="Du C."/>
            <person name="Cheng J."/>
            <person name="Dai P."/>
            <person name="Han X."/>
            <person name="Huang E."/>
            <person name="Gao Y."/>
            <person name="Liu J."/>
            <person name="Shao H."/>
            <person name="Ye R."/>
            <person name="Li L."/>
            <person name="Wei W."/>
            <person name="Wang X."/>
            <person name="Wang C."/>
            <person name="Huo Q."/>
            <person name="Li W."/>
            <person name="Guo W."/>
            <person name="Chen H."/>
            <person name="Chen S."/>
            <person name="Zhou L."/>
            <person name="Zhou L."/>
            <person name="Ni X."/>
            <person name="Tian J."/>
            <person name="Zhou Y."/>
            <person name="Sheng Y."/>
            <person name="Liu T."/>
            <person name="Pan Y."/>
            <person name="Xia L."/>
            <person name="Li J."/>
            <person name="Zhao F."/>
            <person name="Cao W."/>
        </authorList>
    </citation>
    <scope>NUCLEOTIDE SEQUENCE</scope>
    <source>
        <strain evidence="3">Rsan-2018</strain>
        <tissue evidence="3">Larvae</tissue>
    </source>
</reference>
<feature type="domain" description="BTB" evidence="2">
    <location>
        <begin position="93"/>
        <end position="199"/>
    </location>
</feature>
<dbReference type="GO" id="GO:0051260">
    <property type="term" value="P:protein homooligomerization"/>
    <property type="evidence" value="ECO:0007669"/>
    <property type="project" value="InterPro"/>
</dbReference>
<dbReference type="Pfam" id="PF00805">
    <property type="entry name" value="Pentapeptide"/>
    <property type="match status" value="2"/>
</dbReference>
<sequence>MSSPKRPRIDDDADNEPKDSKQILVYRNGDSREWKVFKVSTSLEALLEEIGVKFGRQAKRLFTSKGAEIRSADELRQVLPSTLVPSLPPDDSEWVLLNVGGQYFATTRTTLTSSEPRSKLAGLFSVRPNAANFAARRDAQGAYMFDREPAYFRVLLNYLRYKKVMLDKDVSATGVLEEAKYFGIEGLVKELGDVSEVNELTVRAVLVTRCKVFVLEHAIFIRQRYVTGLRRNTADFTGADLSHLDLNHINFKFAKMEKCDLSHCILNHSCFERADLREAKLEKAQLLGAKFNHANLSGAYAKSCILGQQGDVAVDIANMEGANLNDAVLDGSKMYGVNLKKAELNKVSLVGCDMRTAILAGATLMDCNLQHCDMKDVVLG</sequence>
<dbReference type="PANTHER" id="PTHR14136">
    <property type="entry name" value="BTB_POZ DOMAIN-CONTAINING PROTEIN KCTD9"/>
    <property type="match status" value="1"/>
</dbReference>
<dbReference type="AlphaFoldDB" id="A0A9D4SRU9"/>
<protein>
    <recommendedName>
        <fullName evidence="2">BTB domain-containing protein</fullName>
    </recommendedName>
</protein>
<dbReference type="PANTHER" id="PTHR14136:SF17">
    <property type="entry name" value="BTB_POZ DOMAIN-CONTAINING PROTEIN KCTD9"/>
    <property type="match status" value="1"/>
</dbReference>
<reference evidence="3" key="1">
    <citation type="journal article" date="2020" name="Cell">
        <title>Large-Scale Comparative Analyses of Tick Genomes Elucidate Their Genetic Diversity and Vector Capacities.</title>
        <authorList>
            <consortium name="Tick Genome and Microbiome Consortium (TIGMIC)"/>
            <person name="Jia N."/>
            <person name="Wang J."/>
            <person name="Shi W."/>
            <person name="Du L."/>
            <person name="Sun Y."/>
            <person name="Zhan W."/>
            <person name="Jiang J.F."/>
            <person name="Wang Q."/>
            <person name="Zhang B."/>
            <person name="Ji P."/>
            <person name="Bell-Sakyi L."/>
            <person name="Cui X.M."/>
            <person name="Yuan T.T."/>
            <person name="Jiang B.G."/>
            <person name="Yang W.F."/>
            <person name="Lam T.T."/>
            <person name="Chang Q.C."/>
            <person name="Ding S.J."/>
            <person name="Wang X.J."/>
            <person name="Zhu J.G."/>
            <person name="Ruan X.D."/>
            <person name="Zhao L."/>
            <person name="Wei J.T."/>
            <person name="Ye R.Z."/>
            <person name="Que T.C."/>
            <person name="Du C.H."/>
            <person name="Zhou Y.H."/>
            <person name="Cheng J.X."/>
            <person name="Dai P.F."/>
            <person name="Guo W.B."/>
            <person name="Han X.H."/>
            <person name="Huang E.J."/>
            <person name="Li L.F."/>
            <person name="Wei W."/>
            <person name="Gao Y.C."/>
            <person name="Liu J.Z."/>
            <person name="Shao H.Z."/>
            <person name="Wang X."/>
            <person name="Wang C.C."/>
            <person name="Yang T.C."/>
            <person name="Huo Q.B."/>
            <person name="Li W."/>
            <person name="Chen H.Y."/>
            <person name="Chen S.E."/>
            <person name="Zhou L.G."/>
            <person name="Ni X.B."/>
            <person name="Tian J.H."/>
            <person name="Sheng Y."/>
            <person name="Liu T."/>
            <person name="Pan Y.S."/>
            <person name="Xia L.Y."/>
            <person name="Li J."/>
            <person name="Zhao F."/>
            <person name="Cao W.C."/>
        </authorList>
    </citation>
    <scope>NUCLEOTIDE SEQUENCE</scope>
    <source>
        <strain evidence="3">Rsan-2018</strain>
    </source>
</reference>
<evidence type="ECO:0000256" key="1">
    <source>
        <dbReference type="SAM" id="MobiDB-lite"/>
    </source>
</evidence>
<name>A0A9D4SRU9_RHISA</name>
<feature type="compositionally biased region" description="Basic and acidic residues" evidence="1">
    <location>
        <begin position="7"/>
        <end position="21"/>
    </location>
</feature>
<dbReference type="Gene3D" id="3.30.710.10">
    <property type="entry name" value="Potassium Channel Kv1.1, Chain A"/>
    <property type="match status" value="1"/>
</dbReference>
<feature type="region of interest" description="Disordered" evidence="1">
    <location>
        <begin position="1"/>
        <end position="22"/>
    </location>
</feature>
<dbReference type="VEuPathDB" id="VectorBase:RSAN_041726"/>
<dbReference type="InterPro" id="IPR051082">
    <property type="entry name" value="Pentapeptide-BTB/POZ_domain"/>
</dbReference>
<evidence type="ECO:0000313" key="3">
    <source>
        <dbReference type="EMBL" id="KAH7944364.1"/>
    </source>
</evidence>
<accession>A0A9D4SRU9</accession>
<dbReference type="InterPro" id="IPR001646">
    <property type="entry name" value="5peptide_repeat"/>
</dbReference>
<keyword evidence="4" id="KW-1185">Reference proteome</keyword>
<dbReference type="GO" id="GO:0035556">
    <property type="term" value="P:intracellular signal transduction"/>
    <property type="evidence" value="ECO:0007669"/>
    <property type="project" value="InterPro"/>
</dbReference>
<evidence type="ECO:0000259" key="2">
    <source>
        <dbReference type="SMART" id="SM00225"/>
    </source>
</evidence>
<dbReference type="InterPro" id="IPR003131">
    <property type="entry name" value="T1-type_BTB"/>
</dbReference>
<proteinExistence type="predicted"/>
<dbReference type="SUPFAM" id="SSF89837">
    <property type="entry name" value="Doublecortin (DC)"/>
    <property type="match status" value="1"/>
</dbReference>
<dbReference type="Gene3D" id="3.10.20.230">
    <property type="entry name" value="Doublecortin domain"/>
    <property type="match status" value="1"/>
</dbReference>
<dbReference type="Pfam" id="PF02214">
    <property type="entry name" value="BTB_2"/>
    <property type="match status" value="1"/>
</dbReference>
<dbReference type="InterPro" id="IPR011333">
    <property type="entry name" value="SKP1/BTB/POZ_sf"/>
</dbReference>
<dbReference type="InterPro" id="IPR036572">
    <property type="entry name" value="Doublecortin_dom_sf"/>
</dbReference>
<gene>
    <name evidence="3" type="ORF">HPB52_018679</name>
</gene>
<organism evidence="3 4">
    <name type="scientific">Rhipicephalus sanguineus</name>
    <name type="common">Brown dog tick</name>
    <name type="synonym">Ixodes sanguineus</name>
    <dbReference type="NCBI Taxonomy" id="34632"/>
    <lineage>
        <taxon>Eukaryota</taxon>
        <taxon>Metazoa</taxon>
        <taxon>Ecdysozoa</taxon>
        <taxon>Arthropoda</taxon>
        <taxon>Chelicerata</taxon>
        <taxon>Arachnida</taxon>
        <taxon>Acari</taxon>
        <taxon>Parasitiformes</taxon>
        <taxon>Ixodida</taxon>
        <taxon>Ixodoidea</taxon>
        <taxon>Ixodidae</taxon>
        <taxon>Rhipicephalinae</taxon>
        <taxon>Rhipicephalus</taxon>
        <taxon>Rhipicephalus</taxon>
    </lineage>
</organism>
<comment type="caution">
    <text evidence="3">The sequence shown here is derived from an EMBL/GenBank/DDBJ whole genome shotgun (WGS) entry which is preliminary data.</text>
</comment>
<dbReference type="EMBL" id="JABSTV010001253">
    <property type="protein sequence ID" value="KAH7944364.1"/>
    <property type="molecule type" value="Genomic_DNA"/>
</dbReference>
<dbReference type="Gene3D" id="2.160.20.80">
    <property type="entry name" value="E3 ubiquitin-protein ligase SopA"/>
    <property type="match status" value="1"/>
</dbReference>
<dbReference type="Proteomes" id="UP000821837">
    <property type="component" value="Unassembled WGS sequence"/>
</dbReference>
<dbReference type="SUPFAM" id="SSF141571">
    <property type="entry name" value="Pentapeptide repeat-like"/>
    <property type="match status" value="1"/>
</dbReference>
<dbReference type="SUPFAM" id="SSF54695">
    <property type="entry name" value="POZ domain"/>
    <property type="match status" value="1"/>
</dbReference>